<feature type="non-terminal residue" evidence="2">
    <location>
        <position position="1"/>
    </location>
</feature>
<proteinExistence type="predicted"/>
<feature type="non-terminal residue" evidence="2">
    <location>
        <position position="76"/>
    </location>
</feature>
<feature type="region of interest" description="Disordered" evidence="1">
    <location>
        <begin position="1"/>
        <end position="76"/>
    </location>
</feature>
<sequence>WPPVRSRRSATTRVSDSSPPTGRAVATTSSSTARLSPTTASTCCAKGSASASTRSRILAIRPAVGRSGSPRPTTTC</sequence>
<feature type="compositionally biased region" description="Basic residues" evidence="1">
    <location>
        <begin position="1"/>
        <end position="10"/>
    </location>
</feature>
<evidence type="ECO:0000313" key="2">
    <source>
        <dbReference type="EMBL" id="CAA9553320.1"/>
    </source>
</evidence>
<reference evidence="2" key="1">
    <citation type="submission" date="2020-02" db="EMBL/GenBank/DDBJ databases">
        <authorList>
            <person name="Meier V. D."/>
        </authorList>
    </citation>
    <scope>NUCLEOTIDE SEQUENCE</scope>
    <source>
        <strain evidence="2">AVDCRST_MAG19</strain>
    </source>
</reference>
<name>A0A6J4UNT2_9BACT</name>
<protein>
    <submittedName>
        <fullName evidence="2">Uncharacterized protein</fullName>
    </submittedName>
</protein>
<gene>
    <name evidence="2" type="ORF">AVDCRST_MAG19-1003</name>
</gene>
<evidence type="ECO:0000256" key="1">
    <source>
        <dbReference type="SAM" id="MobiDB-lite"/>
    </source>
</evidence>
<feature type="compositionally biased region" description="Polar residues" evidence="1">
    <location>
        <begin position="26"/>
        <end position="42"/>
    </location>
</feature>
<accession>A0A6J4UNT2</accession>
<organism evidence="2">
    <name type="scientific">uncultured Thermomicrobiales bacterium</name>
    <dbReference type="NCBI Taxonomy" id="1645740"/>
    <lineage>
        <taxon>Bacteria</taxon>
        <taxon>Pseudomonadati</taxon>
        <taxon>Thermomicrobiota</taxon>
        <taxon>Thermomicrobia</taxon>
        <taxon>Thermomicrobiales</taxon>
        <taxon>environmental samples</taxon>
    </lineage>
</organism>
<dbReference type="AlphaFoldDB" id="A0A6J4UNT2"/>
<dbReference type="EMBL" id="CADCWL010000041">
    <property type="protein sequence ID" value="CAA9553320.1"/>
    <property type="molecule type" value="Genomic_DNA"/>
</dbReference>